<dbReference type="InterPro" id="IPR050482">
    <property type="entry name" value="Sensor_HK_TwoCompSys"/>
</dbReference>
<dbReference type="EMBL" id="CAXJIO010000012">
    <property type="protein sequence ID" value="CAL2103232.1"/>
    <property type="molecule type" value="Genomic_DNA"/>
</dbReference>
<evidence type="ECO:0000259" key="10">
    <source>
        <dbReference type="PROSITE" id="PS50109"/>
    </source>
</evidence>
<feature type="domain" description="Histidine kinase" evidence="10">
    <location>
        <begin position="593"/>
        <end position="680"/>
    </location>
</feature>
<keyword evidence="5" id="KW-0547">Nucleotide-binding</keyword>
<keyword evidence="12" id="KW-1185">Reference proteome</keyword>
<dbReference type="Proteomes" id="UP001497527">
    <property type="component" value="Unassembled WGS sequence"/>
</dbReference>
<protein>
    <recommendedName>
        <fullName evidence="2">histidine kinase</fullName>
        <ecNumber evidence="2">2.7.13.3</ecNumber>
    </recommendedName>
</protein>
<dbReference type="SMART" id="SM00028">
    <property type="entry name" value="TPR"/>
    <property type="match status" value="2"/>
</dbReference>
<evidence type="ECO:0000313" key="12">
    <source>
        <dbReference type="Proteomes" id="UP001497527"/>
    </source>
</evidence>
<dbReference type="CDD" id="cd16917">
    <property type="entry name" value="HATPase_UhpB-NarQ-NarX-like"/>
    <property type="match status" value="1"/>
</dbReference>
<gene>
    <name evidence="11" type="ORF">T190423A01A_30346</name>
</gene>
<keyword evidence="4" id="KW-0808">Transferase</keyword>
<evidence type="ECO:0000313" key="11">
    <source>
        <dbReference type="EMBL" id="CAL2103232.1"/>
    </source>
</evidence>
<dbReference type="EC" id="2.7.13.3" evidence="2"/>
<evidence type="ECO:0000256" key="2">
    <source>
        <dbReference type="ARBA" id="ARBA00012438"/>
    </source>
</evidence>
<evidence type="ECO:0000256" key="7">
    <source>
        <dbReference type="ARBA" id="ARBA00022840"/>
    </source>
</evidence>
<comment type="caution">
    <text evidence="11">The sequence shown here is derived from an EMBL/GenBank/DDBJ whole genome shotgun (WGS) entry which is preliminary data.</text>
</comment>
<feature type="transmembrane region" description="Helical" evidence="9">
    <location>
        <begin position="423"/>
        <end position="442"/>
    </location>
</feature>
<dbReference type="InterPro" id="IPR019734">
    <property type="entry name" value="TPR_rpt"/>
</dbReference>
<dbReference type="Gene3D" id="1.20.5.1930">
    <property type="match status" value="1"/>
</dbReference>
<proteinExistence type="predicted"/>
<name>A0ABP1F4K5_9FLAO</name>
<dbReference type="PANTHER" id="PTHR24421">
    <property type="entry name" value="NITRATE/NITRITE SENSOR PROTEIN NARX-RELATED"/>
    <property type="match status" value="1"/>
</dbReference>
<dbReference type="SUPFAM" id="SSF48452">
    <property type="entry name" value="TPR-like"/>
    <property type="match status" value="2"/>
</dbReference>
<dbReference type="Pfam" id="PF02518">
    <property type="entry name" value="HATPase_c"/>
    <property type="match status" value="1"/>
</dbReference>
<dbReference type="SUPFAM" id="SSF55874">
    <property type="entry name" value="ATPase domain of HSP90 chaperone/DNA topoisomerase II/histidine kinase"/>
    <property type="match status" value="1"/>
</dbReference>
<dbReference type="PANTHER" id="PTHR24421:SF10">
    <property type="entry name" value="NITRATE_NITRITE SENSOR PROTEIN NARQ"/>
    <property type="match status" value="1"/>
</dbReference>
<evidence type="ECO:0000256" key="5">
    <source>
        <dbReference type="ARBA" id="ARBA00022741"/>
    </source>
</evidence>
<keyword evidence="9" id="KW-0472">Membrane</keyword>
<keyword evidence="9" id="KW-0812">Transmembrane</keyword>
<reference evidence="11 12" key="1">
    <citation type="submission" date="2024-05" db="EMBL/GenBank/DDBJ databases">
        <authorList>
            <person name="Duchaud E."/>
        </authorList>
    </citation>
    <scope>NUCLEOTIDE SEQUENCE [LARGE SCALE GENOMIC DNA]</scope>
    <source>
        <strain evidence="11">Ena-SAMPLE-TAB-13-05-2024-13:56:06:370-140308</strain>
    </source>
</reference>
<keyword evidence="8" id="KW-0902">Two-component regulatory system</keyword>
<organism evidence="11 12">
    <name type="scientific">Tenacibaculum polynesiense</name>
    <dbReference type="NCBI Taxonomy" id="3137857"/>
    <lineage>
        <taxon>Bacteria</taxon>
        <taxon>Pseudomonadati</taxon>
        <taxon>Bacteroidota</taxon>
        <taxon>Flavobacteriia</taxon>
        <taxon>Flavobacteriales</taxon>
        <taxon>Flavobacteriaceae</taxon>
        <taxon>Tenacibaculum</taxon>
    </lineage>
</organism>
<evidence type="ECO:0000256" key="9">
    <source>
        <dbReference type="SAM" id="Phobius"/>
    </source>
</evidence>
<dbReference type="SMART" id="SM00387">
    <property type="entry name" value="HATPase_c"/>
    <property type="match status" value="1"/>
</dbReference>
<comment type="catalytic activity">
    <reaction evidence="1">
        <text>ATP + protein L-histidine = ADP + protein N-phospho-L-histidine.</text>
        <dbReference type="EC" id="2.7.13.3"/>
    </reaction>
</comment>
<dbReference type="InterPro" id="IPR003594">
    <property type="entry name" value="HATPase_dom"/>
</dbReference>
<dbReference type="Gene3D" id="3.30.565.10">
    <property type="entry name" value="Histidine kinase-like ATPase, C-terminal domain"/>
    <property type="match status" value="1"/>
</dbReference>
<keyword evidence="3" id="KW-0597">Phosphoprotein</keyword>
<sequence length="684" mass="80431">MLRAFSLDLSKILDLRLLVKLFFLFLINSSLGANSVVEQFESRLVEKDSIQLWIKQSKQKHLPLYKRKFYLSKCLNTLKFNEDYSKRLSEIAYQYYRLNDTIKFLELNEKAHLYALRVKDTFTIADTHWSYADFYNETEVYDKSYAHYNEAYKHFKLLNKEYEMARMLYAMAFIKGRYRDYIGSEILTFEAIKIFKKLQNFRRLYSAYNHLGLLQQDIKEYDKSIYYFNKSIIYRDKIIENKIYYATNNNIGKSLTEKGLYIEAMQNFNIELSKNLTKKQYAIVIHNRAYCKLLMNDTTNVKKDFFKALFIRDSLKNKVGIVTSKIHISDYYKFIKDTTNAIKYAKEANSLAKTIKNGADYLTTLKQLANLDTKNYKKHYDRYIEFNDSLISAERKVQNKFTRIEFETDEYIAETERLNQQRIWIIVTSIGGILIVSLLYFLRVQKVRNEKLRLEAEQQRANEEVYILTLQQQAKLEEERVNERNRISAELHDGILGKLFGTRVNLGFLAMGMQPDTQQQHQAFLDELQDIEKEIRDVSHKLSDNFDDASVNFTNIIEQLLKDKSVIGSFEYQFNFDKNIVWKNINEVTKANLYRIIQEALQNIIKHAKAKNVILDLSIKKKELIISLQDDGVGFNTEKKKKGIGIKNINSRVAKIGSTLEIQSKENQGTTLTIKTPLQTIDGK</sequence>
<dbReference type="Gene3D" id="1.25.40.10">
    <property type="entry name" value="Tetratricopeptide repeat domain"/>
    <property type="match status" value="1"/>
</dbReference>
<dbReference type="Pfam" id="PF07730">
    <property type="entry name" value="HisKA_3"/>
    <property type="match status" value="1"/>
</dbReference>
<keyword evidence="9" id="KW-1133">Transmembrane helix</keyword>
<accession>A0ABP1F4K5</accession>
<dbReference type="InterPro" id="IPR005467">
    <property type="entry name" value="His_kinase_dom"/>
</dbReference>
<keyword evidence="7" id="KW-0067">ATP-binding</keyword>
<dbReference type="PROSITE" id="PS50109">
    <property type="entry name" value="HIS_KIN"/>
    <property type="match status" value="1"/>
</dbReference>
<dbReference type="InterPro" id="IPR036890">
    <property type="entry name" value="HATPase_C_sf"/>
</dbReference>
<dbReference type="InterPro" id="IPR011712">
    <property type="entry name" value="Sig_transdc_His_kin_sub3_dim/P"/>
</dbReference>
<evidence type="ECO:0000256" key="3">
    <source>
        <dbReference type="ARBA" id="ARBA00022553"/>
    </source>
</evidence>
<evidence type="ECO:0000256" key="8">
    <source>
        <dbReference type="ARBA" id="ARBA00023012"/>
    </source>
</evidence>
<evidence type="ECO:0000256" key="6">
    <source>
        <dbReference type="ARBA" id="ARBA00022777"/>
    </source>
</evidence>
<dbReference type="InterPro" id="IPR011990">
    <property type="entry name" value="TPR-like_helical_dom_sf"/>
</dbReference>
<evidence type="ECO:0000256" key="4">
    <source>
        <dbReference type="ARBA" id="ARBA00022679"/>
    </source>
</evidence>
<keyword evidence="6" id="KW-0418">Kinase</keyword>
<evidence type="ECO:0000256" key="1">
    <source>
        <dbReference type="ARBA" id="ARBA00000085"/>
    </source>
</evidence>